<organism evidence="2 3">
    <name type="scientific">Burkholderia plantarii</name>
    <dbReference type="NCBI Taxonomy" id="41899"/>
    <lineage>
        <taxon>Bacteria</taxon>
        <taxon>Pseudomonadati</taxon>
        <taxon>Pseudomonadota</taxon>
        <taxon>Betaproteobacteria</taxon>
        <taxon>Burkholderiales</taxon>
        <taxon>Burkholderiaceae</taxon>
        <taxon>Burkholderia</taxon>
    </lineage>
</organism>
<keyword evidence="3" id="KW-1185">Reference proteome</keyword>
<reference evidence="2 3" key="2">
    <citation type="journal article" date="2016" name="Appl. Microbiol. Biotechnol.">
        <title>Mutations improving production and secretion of extracellular lipase by Burkholderia glumae PG1.</title>
        <authorList>
            <person name="Knapp A."/>
            <person name="Voget S."/>
            <person name="Gao R."/>
            <person name="Zaburannyi N."/>
            <person name="Krysciak D."/>
            <person name="Breuer M."/>
            <person name="Hauer B."/>
            <person name="Streit W.R."/>
            <person name="Muller R."/>
            <person name="Daniel R."/>
            <person name="Jaeger K.E."/>
        </authorList>
    </citation>
    <scope>NUCLEOTIDE SEQUENCE [LARGE SCALE GENOMIC DNA]</scope>
    <source>
        <strain evidence="2 3">PG1</strain>
    </source>
</reference>
<reference evidence="3" key="1">
    <citation type="submission" date="2011-03" db="EMBL/GenBank/DDBJ databases">
        <authorList>
            <person name="Voget S."/>
            <person name="Streit W.R."/>
            <person name="Jaeger K.E."/>
            <person name="Daniel R."/>
        </authorList>
    </citation>
    <scope>NUCLEOTIDE SEQUENCE [LARGE SCALE GENOMIC DNA]</scope>
    <source>
        <strain evidence="3">PG1</strain>
    </source>
</reference>
<evidence type="ECO:0000313" key="2">
    <source>
        <dbReference type="EMBL" id="AJK49818.1"/>
    </source>
</evidence>
<dbReference type="AlphaFoldDB" id="A0A0B6S2C8"/>
<evidence type="ECO:0000256" key="1">
    <source>
        <dbReference type="SAM" id="MobiDB-lite"/>
    </source>
</evidence>
<feature type="region of interest" description="Disordered" evidence="1">
    <location>
        <begin position="1"/>
        <end position="50"/>
    </location>
</feature>
<sequence length="200" mass="22411">MSAGCPSRTPKCGRKSSNRDRPATTRSARKAPAAPEHGGRRTRDRAAARVAPSRITSWRWRRDDDRILTEHATEIAGLTVYTVLATPRRVPSRILERDSYAYWDKVAGADFDSASEFLRLLKEDGLLRQQGEALAIEQLDTVSDRRVWHSGVKYADLFRCKLTHRLRAGDLLLQNNVTWSHATSNWTPGSGVRQVAAAFA</sequence>
<gene>
    <name evidence="2" type="ORF">BGL_2c17510</name>
</gene>
<accession>A0A0B6S2C8</accession>
<dbReference type="EMBL" id="CP002581">
    <property type="protein sequence ID" value="AJK49818.1"/>
    <property type="molecule type" value="Genomic_DNA"/>
</dbReference>
<evidence type="ECO:0000313" key="3">
    <source>
        <dbReference type="Proteomes" id="UP000031838"/>
    </source>
</evidence>
<protein>
    <submittedName>
        <fullName evidence="2">Uncharacterized protein</fullName>
    </submittedName>
</protein>
<name>A0A0B6S2C8_BURPL</name>
<dbReference type="Proteomes" id="UP000031838">
    <property type="component" value="Chromosome 2"/>
</dbReference>
<dbReference type="HOGENOM" id="CLU_1364027_0_0_4"/>
<proteinExistence type="predicted"/>
<dbReference type="KEGG" id="bgp:BGL_2c17510"/>
<feature type="compositionally biased region" description="Basic and acidic residues" evidence="1">
    <location>
        <begin position="37"/>
        <end position="47"/>
    </location>
</feature>